<keyword evidence="4" id="KW-0812">Transmembrane</keyword>
<reference evidence="8" key="1">
    <citation type="submission" date="2016-10" db="EMBL/GenBank/DDBJ databases">
        <authorList>
            <person name="Varghese N."/>
            <person name="Submissions S."/>
        </authorList>
    </citation>
    <scope>NUCLEOTIDE SEQUENCE [LARGE SCALE GENOMIC DNA]</scope>
    <source>
        <strain evidence="8">DSM 21368</strain>
    </source>
</reference>
<evidence type="ECO:0000259" key="6">
    <source>
        <dbReference type="Pfam" id="PF07730"/>
    </source>
</evidence>
<dbReference type="InterPro" id="IPR036890">
    <property type="entry name" value="HATPase_C_sf"/>
</dbReference>
<evidence type="ECO:0000313" key="8">
    <source>
        <dbReference type="Proteomes" id="UP000199220"/>
    </source>
</evidence>
<proteinExistence type="predicted"/>
<dbReference type="PANTHER" id="PTHR24421">
    <property type="entry name" value="NITRATE/NITRITE SENSOR PROTEIN NARX-RELATED"/>
    <property type="match status" value="1"/>
</dbReference>
<dbReference type="Pfam" id="PF07730">
    <property type="entry name" value="HisKA_3"/>
    <property type="match status" value="1"/>
</dbReference>
<evidence type="ECO:0000259" key="5">
    <source>
        <dbReference type="Pfam" id="PF02518"/>
    </source>
</evidence>
<gene>
    <name evidence="7" type="ORF">SAMN04488554_2715</name>
</gene>
<dbReference type="GO" id="GO:0046983">
    <property type="term" value="F:protein dimerization activity"/>
    <property type="evidence" value="ECO:0007669"/>
    <property type="project" value="InterPro"/>
</dbReference>
<feature type="transmembrane region" description="Helical" evidence="4">
    <location>
        <begin position="166"/>
        <end position="185"/>
    </location>
</feature>
<feature type="transmembrane region" description="Helical" evidence="4">
    <location>
        <begin position="67"/>
        <end position="88"/>
    </location>
</feature>
<name>A0A1H5LBC9_9MICO</name>
<keyword evidence="1" id="KW-0808">Transferase</keyword>
<dbReference type="CDD" id="cd16917">
    <property type="entry name" value="HATPase_UhpB-NarQ-NarX-like"/>
    <property type="match status" value="1"/>
</dbReference>
<feature type="transmembrane region" description="Helical" evidence="4">
    <location>
        <begin position="108"/>
        <end position="135"/>
    </location>
</feature>
<dbReference type="Gene3D" id="1.20.5.1930">
    <property type="match status" value="1"/>
</dbReference>
<dbReference type="Proteomes" id="UP000199220">
    <property type="component" value="Unassembled WGS sequence"/>
</dbReference>
<dbReference type="STRING" id="648782.SAMN04488554_2715"/>
<feature type="transmembrane region" description="Helical" evidence="4">
    <location>
        <begin position="40"/>
        <end position="60"/>
    </location>
</feature>
<keyword evidence="3" id="KW-0902">Two-component regulatory system</keyword>
<keyword evidence="8" id="KW-1185">Reference proteome</keyword>
<evidence type="ECO:0000256" key="4">
    <source>
        <dbReference type="SAM" id="Phobius"/>
    </source>
</evidence>
<keyword evidence="4" id="KW-0472">Membrane</keyword>
<dbReference type="PANTHER" id="PTHR24421:SF63">
    <property type="entry name" value="SENSOR HISTIDINE KINASE DESK"/>
    <property type="match status" value="1"/>
</dbReference>
<organism evidence="7 8">
    <name type="scientific">Ruania alba</name>
    <dbReference type="NCBI Taxonomy" id="648782"/>
    <lineage>
        <taxon>Bacteria</taxon>
        <taxon>Bacillati</taxon>
        <taxon>Actinomycetota</taxon>
        <taxon>Actinomycetes</taxon>
        <taxon>Micrococcales</taxon>
        <taxon>Ruaniaceae</taxon>
        <taxon>Ruania</taxon>
    </lineage>
</organism>
<evidence type="ECO:0000256" key="1">
    <source>
        <dbReference type="ARBA" id="ARBA00022679"/>
    </source>
</evidence>
<dbReference type="InterPro" id="IPR003594">
    <property type="entry name" value="HATPase_dom"/>
</dbReference>
<evidence type="ECO:0000256" key="3">
    <source>
        <dbReference type="ARBA" id="ARBA00023012"/>
    </source>
</evidence>
<evidence type="ECO:0000256" key="2">
    <source>
        <dbReference type="ARBA" id="ARBA00022777"/>
    </source>
</evidence>
<keyword evidence="2 7" id="KW-0418">Kinase</keyword>
<dbReference type="AlphaFoldDB" id="A0A1H5LBC9"/>
<dbReference type="InterPro" id="IPR050482">
    <property type="entry name" value="Sensor_HK_TwoCompSys"/>
</dbReference>
<feature type="transmembrane region" description="Helical" evidence="4">
    <location>
        <begin position="142"/>
        <end position="160"/>
    </location>
</feature>
<feature type="domain" description="Signal transduction histidine kinase subgroup 3 dimerisation and phosphoacceptor" evidence="6">
    <location>
        <begin position="204"/>
        <end position="268"/>
    </location>
</feature>
<dbReference type="SUPFAM" id="SSF55874">
    <property type="entry name" value="ATPase domain of HSP90 chaperone/DNA topoisomerase II/histidine kinase"/>
    <property type="match status" value="1"/>
</dbReference>
<keyword evidence="4" id="KW-1133">Transmembrane helix</keyword>
<dbReference type="GO" id="GO:0000155">
    <property type="term" value="F:phosphorelay sensor kinase activity"/>
    <property type="evidence" value="ECO:0007669"/>
    <property type="project" value="InterPro"/>
</dbReference>
<feature type="domain" description="Histidine kinase/HSP90-like ATPase" evidence="5">
    <location>
        <begin position="308"/>
        <end position="382"/>
    </location>
</feature>
<sequence>MTSAGVAIEQTPAPAWQHNGQTMTLSEDGTTLAPDPWAKFSWLLATPWLAFLTFPVVGIVQSPVPVAAQAGALTAVAAFVGAYLYGFITNERTWVRPRRGWILLTVMAALTVPVLLTIGLDVFGMSTFLAVYAIFSQPLRRAVWVVAGLVVLILVSVLLIGEPYQFMFAGITAGTALFVGLIRWIDGRQQQRDVLEKQLAMTSERERVARDVHDVLGHSLTVVTVKAELAERLVDADPAAAKAEIAAIRSLTREALGEVRATVAGLRVARLADELTAARAALTDAGVAAEVPEDPAVVDPRHRIVIAWVLREAVTNVVRHSRATRCEVSLSTDSLVVADDGVGPGGAAESGGLRGARERVADAGGTLTVRPSETGGTRVEVHW</sequence>
<evidence type="ECO:0000313" key="7">
    <source>
        <dbReference type="EMBL" id="SEE74290.1"/>
    </source>
</evidence>
<dbReference type="Pfam" id="PF02518">
    <property type="entry name" value="HATPase_c"/>
    <property type="match status" value="1"/>
</dbReference>
<dbReference type="EMBL" id="FNTX01000002">
    <property type="protein sequence ID" value="SEE74290.1"/>
    <property type="molecule type" value="Genomic_DNA"/>
</dbReference>
<dbReference type="Gene3D" id="3.30.565.10">
    <property type="entry name" value="Histidine kinase-like ATPase, C-terminal domain"/>
    <property type="match status" value="1"/>
</dbReference>
<dbReference type="InterPro" id="IPR011712">
    <property type="entry name" value="Sig_transdc_His_kin_sub3_dim/P"/>
</dbReference>
<protein>
    <submittedName>
        <fullName evidence="7">Two-component system, NarL family, sensor histidine kinase DesK</fullName>
    </submittedName>
</protein>
<dbReference type="GO" id="GO:0016020">
    <property type="term" value="C:membrane"/>
    <property type="evidence" value="ECO:0007669"/>
    <property type="project" value="InterPro"/>
</dbReference>
<accession>A0A1H5LBC9</accession>